<dbReference type="Proteomes" id="UP000094444">
    <property type="component" value="Unassembled WGS sequence"/>
</dbReference>
<evidence type="ECO:0000313" key="2">
    <source>
        <dbReference type="EMBL" id="POS78588.1"/>
    </source>
</evidence>
<reference evidence="2" key="1">
    <citation type="submission" date="2017-09" db="EMBL/GenBank/DDBJ databases">
        <title>Polyketide synthases of a Diaporthe helianthi virulent isolate.</title>
        <authorList>
            <person name="Baroncelli R."/>
        </authorList>
    </citation>
    <scope>NUCLEOTIDE SEQUENCE [LARGE SCALE GENOMIC DNA]</scope>
    <source>
        <strain evidence="2">7/96</strain>
    </source>
</reference>
<feature type="compositionally biased region" description="Basic and acidic residues" evidence="1">
    <location>
        <begin position="258"/>
        <end position="268"/>
    </location>
</feature>
<keyword evidence="3" id="KW-1185">Reference proteome</keyword>
<dbReference type="InParanoid" id="A0A2P5I7V0"/>
<proteinExistence type="predicted"/>
<dbReference type="STRING" id="158607.A0A2P5I7V0"/>
<protein>
    <submittedName>
        <fullName evidence="2">Uncharacterized protein</fullName>
    </submittedName>
</protein>
<evidence type="ECO:0000313" key="3">
    <source>
        <dbReference type="Proteomes" id="UP000094444"/>
    </source>
</evidence>
<gene>
    <name evidence="2" type="ORF">DHEL01_v203026</name>
</gene>
<feature type="region of interest" description="Disordered" evidence="1">
    <location>
        <begin position="253"/>
        <end position="290"/>
    </location>
</feature>
<dbReference type="EMBL" id="MAVT02000175">
    <property type="protein sequence ID" value="POS78588.1"/>
    <property type="molecule type" value="Genomic_DNA"/>
</dbReference>
<accession>A0A2P5I7V0</accession>
<evidence type="ECO:0000256" key="1">
    <source>
        <dbReference type="SAM" id="MobiDB-lite"/>
    </source>
</evidence>
<comment type="caution">
    <text evidence="2">The sequence shown here is derived from an EMBL/GenBank/DDBJ whole genome shotgun (WGS) entry which is preliminary data.</text>
</comment>
<organism evidence="2 3">
    <name type="scientific">Diaporthe helianthi</name>
    <dbReference type="NCBI Taxonomy" id="158607"/>
    <lineage>
        <taxon>Eukaryota</taxon>
        <taxon>Fungi</taxon>
        <taxon>Dikarya</taxon>
        <taxon>Ascomycota</taxon>
        <taxon>Pezizomycotina</taxon>
        <taxon>Sordariomycetes</taxon>
        <taxon>Sordariomycetidae</taxon>
        <taxon>Diaporthales</taxon>
        <taxon>Diaporthaceae</taxon>
        <taxon>Diaporthe</taxon>
    </lineage>
</organism>
<dbReference type="AlphaFoldDB" id="A0A2P5I7V0"/>
<name>A0A2P5I7V0_DIAHE</name>
<feature type="region of interest" description="Disordered" evidence="1">
    <location>
        <begin position="473"/>
        <end position="495"/>
    </location>
</feature>
<sequence length="495" mass="56629">MGGKVFSKGNDPLNTPRMDAAVYDFVKRQCHVALKELNFSRVASPIETPEKKSHGDVDILVCLEGKLVPFPPSCADFNAAHWAQVEKSLRAKRSVASYRICPKKQRIVDNMSFAVPWPPLFALDPGGLEKEPGAKQTPRYVQVDVRLCDTHQEMEWRLYKHNHGDLWNMIGQNIRPLGLTADDCGLHIRIPEIEEQDKKKARVLLTSDPDEVNGFLGIKWPNGGWGMELSSVNDLFECAASHKWFMLWPSDEEEEEKETSREDTKDVSEQDSQSNSKKRKTKTKEGTKKEQRPVFARWIDEFIPACRAQGRFIVPNAEERTWETVRDEVRREVFKTFPGKEAEYNARLTEWKKEKARIFVKKAIIKEAAYLPEDLKSYLPPPRDRDGDKDGDKDTRLVAIEMQWRSVLVSALQKIIIDDDDSFEGLVPHNLRDSNGVLEVDQVTDWINVNWPGVGDAAWKRQCARAREHMDYKAARDAGRTEDGNKAQAAKDKKT</sequence>
<dbReference type="OrthoDB" id="4708870at2759"/>